<evidence type="ECO:0000313" key="2">
    <source>
        <dbReference type="Proteomes" id="UP000015344"/>
    </source>
</evidence>
<accession>S9TV75</accession>
<dbReference type="RefSeq" id="WP_021260445.1">
    <property type="nucleotide sequence ID" value="NZ_ATMT01000056.1"/>
</dbReference>
<reference evidence="1 2" key="1">
    <citation type="submission" date="2013-05" db="EMBL/GenBank/DDBJ databases">
        <authorList>
            <person name="Strain E.A."/>
            <person name="Brown E."/>
            <person name="Allard M.W."/>
            <person name="Luo Y.L."/>
        </authorList>
    </citation>
    <scope>NUCLEOTIDE SEQUENCE [LARGE SCALE GENOMIC DNA]</scope>
    <source>
        <strain evidence="1 2">TS-15</strain>
    </source>
</reference>
<organism evidence="1 2">
    <name type="scientific">Paenibacillus alvei TS-15</name>
    <dbReference type="NCBI Taxonomy" id="1117108"/>
    <lineage>
        <taxon>Bacteria</taxon>
        <taxon>Bacillati</taxon>
        <taxon>Bacillota</taxon>
        <taxon>Bacilli</taxon>
        <taxon>Bacillales</taxon>
        <taxon>Paenibacillaceae</taxon>
        <taxon>Paenibacillus</taxon>
    </lineage>
</organism>
<dbReference type="AlphaFoldDB" id="S9TV75"/>
<gene>
    <name evidence="1" type="ORF">PAALTS15_15641</name>
</gene>
<comment type="caution">
    <text evidence="1">The sequence shown here is derived from an EMBL/GenBank/DDBJ whole genome shotgun (WGS) entry which is preliminary data.</text>
</comment>
<dbReference type="PATRIC" id="fig|1117108.3.peg.3247"/>
<proteinExistence type="predicted"/>
<evidence type="ECO:0000313" key="1">
    <source>
        <dbReference type="EMBL" id="EPY06166.1"/>
    </source>
</evidence>
<name>S9TV75_PAEAL</name>
<dbReference type="EMBL" id="ATMT01000056">
    <property type="protein sequence ID" value="EPY06166.1"/>
    <property type="molecule type" value="Genomic_DNA"/>
</dbReference>
<protein>
    <submittedName>
        <fullName evidence="1">Uncharacterized protein</fullName>
    </submittedName>
</protein>
<sequence length="202" mass="23834">MVILLYLEKVEEHEVQLLVKQFGTLAVQDEENPNHFFNHIGVLDVFDHCLTEQEASELLTSFEEHNLKYEKNFIDFFQLVYEAKNTTQTIYVDVRFPFEDGSPYKKAVIKTILKRLNDSETLIFRELLSYKSTLYKINDFNTLAFVVMLSTRELCFSNFYFSNLEAVFLGNYDLSFPLYCKDNGNFEKFKKFAHKAGLHIRE</sequence>
<dbReference type="eggNOG" id="ENOG50337HU">
    <property type="taxonomic scope" value="Bacteria"/>
</dbReference>
<dbReference type="Proteomes" id="UP000015344">
    <property type="component" value="Unassembled WGS sequence"/>
</dbReference>